<protein>
    <recommendedName>
        <fullName evidence="2">DUF5678 domain-containing protein</fullName>
    </recommendedName>
</protein>
<accession>X0WTT9</accession>
<comment type="caution">
    <text evidence="1">The sequence shown here is derived from an EMBL/GenBank/DDBJ whole genome shotgun (WGS) entry which is preliminary data.</text>
</comment>
<name>X0WTT9_9ZZZZ</name>
<proteinExistence type="predicted"/>
<reference evidence="1" key="1">
    <citation type="journal article" date="2014" name="Front. Microbiol.">
        <title>High frequency of phylogenetically diverse reductive dehalogenase-homologous genes in deep subseafloor sedimentary metagenomes.</title>
        <authorList>
            <person name="Kawai M."/>
            <person name="Futagami T."/>
            <person name="Toyoda A."/>
            <person name="Takaki Y."/>
            <person name="Nishi S."/>
            <person name="Hori S."/>
            <person name="Arai W."/>
            <person name="Tsubouchi T."/>
            <person name="Morono Y."/>
            <person name="Uchiyama I."/>
            <person name="Ito T."/>
            <person name="Fujiyama A."/>
            <person name="Inagaki F."/>
            <person name="Takami H."/>
        </authorList>
    </citation>
    <scope>NUCLEOTIDE SEQUENCE</scope>
    <source>
        <strain evidence="1">Expedition CK06-06</strain>
    </source>
</reference>
<evidence type="ECO:0000313" key="1">
    <source>
        <dbReference type="EMBL" id="GAG16136.1"/>
    </source>
</evidence>
<gene>
    <name evidence="1" type="ORF">S01H1_52431</name>
</gene>
<evidence type="ECO:0008006" key="2">
    <source>
        <dbReference type="Google" id="ProtNLM"/>
    </source>
</evidence>
<dbReference type="AlphaFoldDB" id="X0WTT9"/>
<sequence>MSSPLEKEFEYYLENQEQLVAKYDGKVLVIKNRQVIGVYDSEQDAIATTTREHELGTFLVQKCEPGADSCTQTFHSRVAFA</sequence>
<organism evidence="1">
    <name type="scientific">marine sediment metagenome</name>
    <dbReference type="NCBI Taxonomy" id="412755"/>
    <lineage>
        <taxon>unclassified sequences</taxon>
        <taxon>metagenomes</taxon>
        <taxon>ecological metagenomes</taxon>
    </lineage>
</organism>
<dbReference type="EMBL" id="BARS01033889">
    <property type="protein sequence ID" value="GAG16136.1"/>
    <property type="molecule type" value="Genomic_DNA"/>
</dbReference>